<name>A0A2P2IXK4_RHIMU</name>
<dbReference type="EMBL" id="GGEC01005460">
    <property type="protein sequence ID" value="MBW85943.1"/>
    <property type="molecule type" value="Transcribed_RNA"/>
</dbReference>
<proteinExistence type="predicted"/>
<dbReference type="AlphaFoldDB" id="A0A2P2IXK4"/>
<evidence type="ECO:0000313" key="1">
    <source>
        <dbReference type="EMBL" id="MBW85943.1"/>
    </source>
</evidence>
<reference evidence="1" key="1">
    <citation type="submission" date="2018-02" db="EMBL/GenBank/DDBJ databases">
        <title>Rhizophora mucronata_Transcriptome.</title>
        <authorList>
            <person name="Meera S.P."/>
            <person name="Sreeshan A."/>
            <person name="Augustine A."/>
        </authorList>
    </citation>
    <scope>NUCLEOTIDE SEQUENCE</scope>
    <source>
        <tissue evidence="1">Leaf</tissue>
    </source>
</reference>
<sequence length="19" mass="2263">MPRDQLKECKRAKKQTSKS</sequence>
<protein>
    <submittedName>
        <fullName evidence="1">Uncharacterized protein</fullName>
    </submittedName>
</protein>
<organism evidence="1">
    <name type="scientific">Rhizophora mucronata</name>
    <name type="common">Asiatic mangrove</name>
    <dbReference type="NCBI Taxonomy" id="61149"/>
    <lineage>
        <taxon>Eukaryota</taxon>
        <taxon>Viridiplantae</taxon>
        <taxon>Streptophyta</taxon>
        <taxon>Embryophyta</taxon>
        <taxon>Tracheophyta</taxon>
        <taxon>Spermatophyta</taxon>
        <taxon>Magnoliopsida</taxon>
        <taxon>eudicotyledons</taxon>
        <taxon>Gunneridae</taxon>
        <taxon>Pentapetalae</taxon>
        <taxon>rosids</taxon>
        <taxon>fabids</taxon>
        <taxon>Malpighiales</taxon>
        <taxon>Rhizophoraceae</taxon>
        <taxon>Rhizophora</taxon>
    </lineage>
</organism>
<accession>A0A2P2IXK4</accession>